<dbReference type="Pfam" id="PF00884">
    <property type="entry name" value="Sulfatase"/>
    <property type="match status" value="1"/>
</dbReference>
<name>A0A916RSQ0_9BACT</name>
<dbReference type="Proteomes" id="UP000648801">
    <property type="component" value="Unassembled WGS sequence"/>
</dbReference>
<keyword evidence="7" id="KW-1185">Reference proteome</keyword>
<dbReference type="Gene3D" id="3.40.720.10">
    <property type="entry name" value="Alkaline Phosphatase, subunit A"/>
    <property type="match status" value="1"/>
</dbReference>
<dbReference type="PANTHER" id="PTHR42693">
    <property type="entry name" value="ARYLSULFATASE FAMILY MEMBER"/>
    <property type="match status" value="1"/>
</dbReference>
<evidence type="ECO:0000256" key="4">
    <source>
        <dbReference type="ARBA" id="ARBA00022837"/>
    </source>
</evidence>
<dbReference type="SUPFAM" id="SSF53649">
    <property type="entry name" value="Alkaline phosphatase-like"/>
    <property type="match status" value="1"/>
</dbReference>
<protein>
    <submittedName>
        <fullName evidence="6">Sulfatase</fullName>
    </submittedName>
</protein>
<dbReference type="AlphaFoldDB" id="A0A916RSQ0"/>
<proteinExistence type="inferred from homology"/>
<dbReference type="GO" id="GO:0046872">
    <property type="term" value="F:metal ion binding"/>
    <property type="evidence" value="ECO:0007669"/>
    <property type="project" value="UniProtKB-KW"/>
</dbReference>
<evidence type="ECO:0000256" key="2">
    <source>
        <dbReference type="ARBA" id="ARBA00022723"/>
    </source>
</evidence>
<reference evidence="6" key="1">
    <citation type="journal article" date="2014" name="Int. J. Syst. Evol. Microbiol.">
        <title>Complete genome sequence of Corynebacterium casei LMG S-19264T (=DSM 44701T), isolated from a smear-ripened cheese.</title>
        <authorList>
            <consortium name="US DOE Joint Genome Institute (JGI-PGF)"/>
            <person name="Walter F."/>
            <person name="Albersmeier A."/>
            <person name="Kalinowski J."/>
            <person name="Ruckert C."/>
        </authorList>
    </citation>
    <scope>NUCLEOTIDE SEQUENCE</scope>
    <source>
        <strain evidence="6">CGMCC 1.15447</strain>
    </source>
</reference>
<dbReference type="InterPro" id="IPR017850">
    <property type="entry name" value="Alkaline_phosphatase_core_sf"/>
</dbReference>
<keyword evidence="3" id="KW-0378">Hydrolase</keyword>
<evidence type="ECO:0000259" key="5">
    <source>
        <dbReference type="Pfam" id="PF00884"/>
    </source>
</evidence>
<gene>
    <name evidence="6" type="primary">yidJ</name>
    <name evidence="6" type="ORF">GCM10011507_18400</name>
</gene>
<evidence type="ECO:0000313" key="7">
    <source>
        <dbReference type="Proteomes" id="UP000648801"/>
    </source>
</evidence>
<dbReference type="EMBL" id="BMJB01000001">
    <property type="protein sequence ID" value="GGA67176.1"/>
    <property type="molecule type" value="Genomic_DNA"/>
</dbReference>
<dbReference type="InterPro" id="IPR024607">
    <property type="entry name" value="Sulfatase_CS"/>
</dbReference>
<comment type="similarity">
    <text evidence="1">Belongs to the sulfatase family.</text>
</comment>
<accession>A0A916RSQ0</accession>
<feature type="domain" description="Sulfatase N-terminal" evidence="5">
    <location>
        <begin position="34"/>
        <end position="397"/>
    </location>
</feature>
<dbReference type="PROSITE" id="PS00149">
    <property type="entry name" value="SULFATASE_2"/>
    <property type="match status" value="1"/>
</dbReference>
<evidence type="ECO:0000256" key="3">
    <source>
        <dbReference type="ARBA" id="ARBA00022801"/>
    </source>
</evidence>
<comment type="caution">
    <text evidence="6">The sequence shown here is derived from an EMBL/GenBank/DDBJ whole genome shotgun (WGS) entry which is preliminary data.</text>
</comment>
<dbReference type="PANTHER" id="PTHR42693:SF53">
    <property type="entry name" value="ENDO-4-O-SULFATASE"/>
    <property type="match status" value="1"/>
</dbReference>
<sequence length="502" mass="56936">MNISRRAFMGTVGAAVLSEAAFGRDFPGGTRKQPNVLFIITDQQSFWTLGQYGGQLPGTPNIDSIGRRGATFRNFFVTSAVCTPSRGCYMTGRFPHAHGAYHNGLPLNPDEFTLGHLFENAGYETGYAGKWHLDGKNDPTWPDWIPDSRSFGFQDHQWMYNQGHWKRIIERPTEWPDNRSVAMFGSQPYISPRPDGRPDEEYDVAKPGEYFTNWLADKAIEFIERPRQKSFFYVLSFPDPHQPYSVEDPYASMFAPKDMKLPVTFHQKNLPAWAAEKQKKEDLPSEGVTCPDDPRREEIFRKRKTQYLGEVKCIDDNVGRVLKTLSDRGLLQNTMIIFCSDHGDYMGEHGIYYKNNLYEPAHHVGMMMCWPGRIAPGTNVNQCVANVDLLPTLAGLLSLTTSGREQGRDASALLHGDAGNWEDVAFIHKDDFSQSGIFTESWELGLARDGDSVLFDRKNDLLQIHNLYHEPAHAAVVKELTARTIQHNRKVNCPALTWLEKL</sequence>
<dbReference type="RefSeq" id="WP_188759018.1">
    <property type="nucleotide sequence ID" value="NZ_JAGSYK010000001.1"/>
</dbReference>
<keyword evidence="4" id="KW-0106">Calcium</keyword>
<evidence type="ECO:0000313" key="6">
    <source>
        <dbReference type="EMBL" id="GGA67176.1"/>
    </source>
</evidence>
<evidence type="ECO:0000256" key="1">
    <source>
        <dbReference type="ARBA" id="ARBA00008779"/>
    </source>
</evidence>
<dbReference type="InterPro" id="IPR000917">
    <property type="entry name" value="Sulfatase_N"/>
</dbReference>
<dbReference type="InterPro" id="IPR050738">
    <property type="entry name" value="Sulfatase"/>
</dbReference>
<reference evidence="6" key="2">
    <citation type="submission" date="2020-09" db="EMBL/GenBank/DDBJ databases">
        <authorList>
            <person name="Sun Q."/>
            <person name="Zhou Y."/>
        </authorList>
    </citation>
    <scope>NUCLEOTIDE SEQUENCE</scope>
    <source>
        <strain evidence="6">CGMCC 1.15447</strain>
    </source>
</reference>
<keyword evidence="2" id="KW-0479">Metal-binding</keyword>
<organism evidence="6 7">
    <name type="scientific">Edaphobacter acidisoli</name>
    <dbReference type="NCBI Taxonomy" id="2040573"/>
    <lineage>
        <taxon>Bacteria</taxon>
        <taxon>Pseudomonadati</taxon>
        <taxon>Acidobacteriota</taxon>
        <taxon>Terriglobia</taxon>
        <taxon>Terriglobales</taxon>
        <taxon>Acidobacteriaceae</taxon>
        <taxon>Edaphobacter</taxon>
    </lineage>
</organism>
<dbReference type="GO" id="GO:0004065">
    <property type="term" value="F:arylsulfatase activity"/>
    <property type="evidence" value="ECO:0007669"/>
    <property type="project" value="TreeGrafter"/>
</dbReference>